<organism evidence="2 3">
    <name type="scientific">Elysia marginata</name>
    <dbReference type="NCBI Taxonomy" id="1093978"/>
    <lineage>
        <taxon>Eukaryota</taxon>
        <taxon>Metazoa</taxon>
        <taxon>Spiralia</taxon>
        <taxon>Lophotrochozoa</taxon>
        <taxon>Mollusca</taxon>
        <taxon>Gastropoda</taxon>
        <taxon>Heterobranchia</taxon>
        <taxon>Euthyneura</taxon>
        <taxon>Panpulmonata</taxon>
        <taxon>Sacoglossa</taxon>
        <taxon>Placobranchoidea</taxon>
        <taxon>Plakobranchidae</taxon>
        <taxon>Elysia</taxon>
    </lineage>
</organism>
<dbReference type="EMBL" id="BMAT01009408">
    <property type="protein sequence ID" value="GFS05925.1"/>
    <property type="molecule type" value="Genomic_DNA"/>
</dbReference>
<sequence>MLGGALVALNCKRVAKKKNVSLTEAGDKCSNPPNRFRGEIGQTSVQDVAGTADSRDPVQTHGHKSMAQASPSRQWFYHLSTSSIFHHMPNPSIVGEGAYKVIGPCILAVLQHASAHQYFASL</sequence>
<evidence type="ECO:0000313" key="2">
    <source>
        <dbReference type="EMBL" id="GFS05925.1"/>
    </source>
</evidence>
<gene>
    <name evidence="2" type="ORF">ElyMa_004694500</name>
</gene>
<evidence type="ECO:0000313" key="3">
    <source>
        <dbReference type="Proteomes" id="UP000762676"/>
    </source>
</evidence>
<reference evidence="2 3" key="1">
    <citation type="journal article" date="2021" name="Elife">
        <title>Chloroplast acquisition without the gene transfer in kleptoplastic sea slugs, Plakobranchus ocellatus.</title>
        <authorList>
            <person name="Maeda T."/>
            <person name="Takahashi S."/>
            <person name="Yoshida T."/>
            <person name="Shimamura S."/>
            <person name="Takaki Y."/>
            <person name="Nagai Y."/>
            <person name="Toyoda A."/>
            <person name="Suzuki Y."/>
            <person name="Arimoto A."/>
            <person name="Ishii H."/>
            <person name="Satoh N."/>
            <person name="Nishiyama T."/>
            <person name="Hasebe M."/>
            <person name="Maruyama T."/>
            <person name="Minagawa J."/>
            <person name="Obokata J."/>
            <person name="Shigenobu S."/>
        </authorList>
    </citation>
    <scope>NUCLEOTIDE SEQUENCE [LARGE SCALE GENOMIC DNA]</scope>
</reference>
<comment type="caution">
    <text evidence="2">The sequence shown here is derived from an EMBL/GenBank/DDBJ whole genome shotgun (WGS) entry which is preliminary data.</text>
</comment>
<dbReference type="AlphaFoldDB" id="A0AAV4I784"/>
<dbReference type="Proteomes" id="UP000762676">
    <property type="component" value="Unassembled WGS sequence"/>
</dbReference>
<protein>
    <submittedName>
        <fullName evidence="2">Uncharacterized protein</fullName>
    </submittedName>
</protein>
<feature type="region of interest" description="Disordered" evidence="1">
    <location>
        <begin position="46"/>
        <end position="70"/>
    </location>
</feature>
<name>A0AAV4I784_9GAST</name>
<evidence type="ECO:0000256" key="1">
    <source>
        <dbReference type="SAM" id="MobiDB-lite"/>
    </source>
</evidence>
<proteinExistence type="predicted"/>
<accession>A0AAV4I784</accession>
<keyword evidence="3" id="KW-1185">Reference proteome</keyword>